<dbReference type="InterPro" id="IPR043128">
    <property type="entry name" value="Rev_trsase/Diguanyl_cyclase"/>
</dbReference>
<reference evidence="7" key="1">
    <citation type="submission" date="2023-06" db="EMBL/GenBank/DDBJ databases">
        <title>Reference genome for the Northern bat (Eptesicus nilssonii), a most northern bat species.</title>
        <authorList>
            <person name="Laine V.N."/>
            <person name="Pulliainen A.T."/>
            <person name="Lilley T.M."/>
        </authorList>
    </citation>
    <scope>NUCLEOTIDE SEQUENCE</scope>
    <source>
        <strain evidence="7">BLF_Eptnil</strain>
        <tissue evidence="7">Kidney</tissue>
    </source>
</reference>
<dbReference type="GO" id="GO:0003964">
    <property type="term" value="F:RNA-directed DNA polymerase activity"/>
    <property type="evidence" value="ECO:0007669"/>
    <property type="project" value="UniProtKB-KW"/>
</dbReference>
<dbReference type="PROSITE" id="PS50175">
    <property type="entry name" value="ASP_PROT_RETROV"/>
    <property type="match status" value="1"/>
</dbReference>
<dbReference type="Pfam" id="PF00077">
    <property type="entry name" value="RVP"/>
    <property type="match status" value="1"/>
</dbReference>
<gene>
    <name evidence="7" type="ORF">QTO34_018251</name>
</gene>
<dbReference type="Pfam" id="PF00078">
    <property type="entry name" value="RVT_1"/>
    <property type="match status" value="1"/>
</dbReference>
<comment type="caution">
    <text evidence="7">The sequence shown here is derived from an EMBL/GenBank/DDBJ whole genome shotgun (WGS) entry which is preliminary data.</text>
</comment>
<dbReference type="Gene3D" id="3.30.420.10">
    <property type="entry name" value="Ribonuclease H-like superfamily/Ribonuclease H"/>
    <property type="match status" value="1"/>
</dbReference>
<evidence type="ECO:0000313" key="7">
    <source>
        <dbReference type="EMBL" id="KAK1339696.1"/>
    </source>
</evidence>
<dbReference type="InterPro" id="IPR041577">
    <property type="entry name" value="RT_RNaseH_2"/>
</dbReference>
<dbReference type="Gene3D" id="1.10.340.70">
    <property type="match status" value="1"/>
</dbReference>
<sequence>MVTMKIGGQTVDFMVDTEAEHSVVTQKVAPLLGKEVTIIGATGDQTHRPFCHSRQCQLGGHQIIHEFLYLPDCPVPLMGRDLLAKMGAEITFAPDGSPELHLGEETSLMILSLSVLREEEWRLYIPQTKASSLEPELEKEFLLVWAEGNPPGLAKDHALVLIDGDLLNNAGLHGTHLSCLSKSLGLRTTTRAINEVVITLHSALPNPYTLLGLIPSEAEWFTCLDLKDAFFCLQLAPSSQPLFAFEWENPTTGAKEQFTWTRLPQGFKNSPTLFSRALASDLSKFPGQDLGCVLLQYVDNLLLASSTLGTERKQAICAIPVPTTRWQIREFLGVAGFCRNWIPGFSDLAKPLYEALREEKAPIDWGPEQEKAFITIKTKLTETLALGLPDVMQDFNLFVHENSGVALGVLTQEFGPWQRPVAYLSKRIDPVASGWPPCLRALAATALLVKEVHKLILGQNLNVKVPHAVVTLMEARGQHRLTHARMTQYQGLLCENLLGTPEHDCLEVLEEVYSSRPDLRDRPLQNADLVLFTDSSRFLDEGKRRARYAVVSDCETSKAQALPEGWSAQRAELWALVRALELSKNKRANIYTDSCYAFATLHVHGAIYKERGLLTAGGKGIKNQNEILKLLEAVRGPKEISVIHCKGHQKGKDSVSEGNQRADTTARLAAKEQAAPAWIKLAPELPEPPKYTPQEEKWAQKEGGKRTMEGWWILPDHRVYVPEQLSHKVVLQQHELTHLGKAALEALLGRYYLIANLPSLCASVSQHCLLCAQNNAKQGPVGGIGVQHCG</sequence>
<protein>
    <submittedName>
        <fullName evidence="7">Uncharacterized protein</fullName>
    </submittedName>
</protein>
<keyword evidence="3" id="KW-0808">Transferase</keyword>
<dbReference type="Pfam" id="PF17919">
    <property type="entry name" value="RT_RNaseH_2"/>
    <property type="match status" value="1"/>
</dbReference>
<dbReference type="SUPFAM" id="SSF50630">
    <property type="entry name" value="Acid proteases"/>
    <property type="match status" value="1"/>
</dbReference>
<keyword evidence="8" id="KW-1185">Reference proteome</keyword>
<dbReference type="Gene3D" id="2.40.70.10">
    <property type="entry name" value="Acid Proteases"/>
    <property type="match status" value="1"/>
</dbReference>
<dbReference type="PANTHER" id="PTHR33064:SF29">
    <property type="entry name" value="PEPTIDASE A2 DOMAIN-CONTAINING PROTEIN-RELATED"/>
    <property type="match status" value="1"/>
</dbReference>
<dbReference type="GO" id="GO:0004523">
    <property type="term" value="F:RNA-DNA hybrid ribonuclease activity"/>
    <property type="evidence" value="ECO:0007669"/>
    <property type="project" value="InterPro"/>
</dbReference>
<dbReference type="CDD" id="cd09273">
    <property type="entry name" value="RNase_HI_RT_Bel"/>
    <property type="match status" value="1"/>
</dbReference>
<accession>A0AA40HZ79</accession>
<evidence type="ECO:0000313" key="8">
    <source>
        <dbReference type="Proteomes" id="UP001177744"/>
    </source>
</evidence>
<dbReference type="InterPro" id="IPR043502">
    <property type="entry name" value="DNA/RNA_pol_sf"/>
</dbReference>
<dbReference type="PANTHER" id="PTHR33064">
    <property type="entry name" value="POL PROTEIN"/>
    <property type="match status" value="1"/>
</dbReference>
<dbReference type="InterPro" id="IPR002156">
    <property type="entry name" value="RNaseH_domain"/>
</dbReference>
<comment type="similarity">
    <text evidence="1">Belongs to the beta type-B retroviral polymerase family. HERV class-II K(HML-2) pol subfamily.</text>
</comment>
<evidence type="ECO:0000259" key="5">
    <source>
        <dbReference type="PROSITE" id="PS50175"/>
    </source>
</evidence>
<dbReference type="Proteomes" id="UP001177744">
    <property type="component" value="Unassembled WGS sequence"/>
</dbReference>
<dbReference type="InterPro" id="IPR018061">
    <property type="entry name" value="Retropepsins"/>
</dbReference>
<dbReference type="InterPro" id="IPR001995">
    <property type="entry name" value="Peptidase_A2_cat"/>
</dbReference>
<organism evidence="7 8">
    <name type="scientific">Cnephaeus nilssonii</name>
    <name type="common">Northern bat</name>
    <name type="synonym">Eptesicus nilssonii</name>
    <dbReference type="NCBI Taxonomy" id="3371016"/>
    <lineage>
        <taxon>Eukaryota</taxon>
        <taxon>Metazoa</taxon>
        <taxon>Chordata</taxon>
        <taxon>Craniata</taxon>
        <taxon>Vertebrata</taxon>
        <taxon>Euteleostomi</taxon>
        <taxon>Mammalia</taxon>
        <taxon>Eutheria</taxon>
        <taxon>Laurasiatheria</taxon>
        <taxon>Chiroptera</taxon>
        <taxon>Yangochiroptera</taxon>
        <taxon>Vespertilionidae</taxon>
        <taxon>Cnephaeus</taxon>
    </lineage>
</organism>
<feature type="domain" description="Peptidase A2" evidence="5">
    <location>
        <begin position="11"/>
        <end position="82"/>
    </location>
</feature>
<evidence type="ECO:0000256" key="2">
    <source>
        <dbReference type="ARBA" id="ARBA00022801"/>
    </source>
</evidence>
<dbReference type="InterPro" id="IPR021109">
    <property type="entry name" value="Peptidase_aspartic_dom_sf"/>
</dbReference>
<dbReference type="InterPro" id="IPR036397">
    <property type="entry name" value="RNaseH_sf"/>
</dbReference>
<dbReference type="GO" id="GO:0004190">
    <property type="term" value="F:aspartic-type endopeptidase activity"/>
    <property type="evidence" value="ECO:0007669"/>
    <property type="project" value="InterPro"/>
</dbReference>
<dbReference type="SUPFAM" id="SSF53098">
    <property type="entry name" value="Ribonuclease H-like"/>
    <property type="match status" value="1"/>
</dbReference>
<feature type="domain" description="RNase H type-1" evidence="6">
    <location>
        <begin position="525"/>
        <end position="671"/>
    </location>
</feature>
<dbReference type="Gene3D" id="3.10.20.370">
    <property type="match status" value="1"/>
</dbReference>
<evidence type="ECO:0000256" key="4">
    <source>
        <dbReference type="ARBA" id="ARBA00023172"/>
    </source>
</evidence>
<keyword evidence="2" id="KW-0378">Hydrolase</keyword>
<keyword evidence="3" id="KW-0695">RNA-directed DNA polymerase</keyword>
<dbReference type="GO" id="GO:0003676">
    <property type="term" value="F:nucleic acid binding"/>
    <property type="evidence" value="ECO:0007669"/>
    <property type="project" value="InterPro"/>
</dbReference>
<dbReference type="Gene3D" id="3.30.70.270">
    <property type="match status" value="2"/>
</dbReference>
<evidence type="ECO:0000256" key="3">
    <source>
        <dbReference type="ARBA" id="ARBA00022918"/>
    </source>
</evidence>
<evidence type="ECO:0000259" key="6">
    <source>
        <dbReference type="PROSITE" id="PS50879"/>
    </source>
</evidence>
<dbReference type="GO" id="GO:0006310">
    <property type="term" value="P:DNA recombination"/>
    <property type="evidence" value="ECO:0007669"/>
    <property type="project" value="UniProtKB-KW"/>
</dbReference>
<keyword evidence="3" id="KW-0548">Nucleotidyltransferase</keyword>
<dbReference type="AlphaFoldDB" id="A0AA40HZ79"/>
<dbReference type="InterPro" id="IPR051320">
    <property type="entry name" value="Viral_Replic_Matur_Polypro"/>
</dbReference>
<keyword evidence="4" id="KW-0233">DNA recombination</keyword>
<dbReference type="Pfam" id="PF00075">
    <property type="entry name" value="RNase_H"/>
    <property type="match status" value="1"/>
</dbReference>
<dbReference type="PROSITE" id="PS50879">
    <property type="entry name" value="RNASE_H_1"/>
    <property type="match status" value="1"/>
</dbReference>
<dbReference type="EMBL" id="JAULJE010000008">
    <property type="protein sequence ID" value="KAK1339696.1"/>
    <property type="molecule type" value="Genomic_DNA"/>
</dbReference>
<evidence type="ECO:0000256" key="1">
    <source>
        <dbReference type="ARBA" id="ARBA00010879"/>
    </source>
</evidence>
<dbReference type="InterPro" id="IPR012337">
    <property type="entry name" value="RNaseH-like_sf"/>
</dbReference>
<dbReference type="GO" id="GO:0006508">
    <property type="term" value="P:proteolysis"/>
    <property type="evidence" value="ECO:0007669"/>
    <property type="project" value="InterPro"/>
</dbReference>
<proteinExistence type="inferred from homology"/>
<dbReference type="SUPFAM" id="SSF56672">
    <property type="entry name" value="DNA/RNA polymerases"/>
    <property type="match status" value="1"/>
</dbReference>
<name>A0AA40HZ79_CNENI</name>
<dbReference type="InterPro" id="IPR000477">
    <property type="entry name" value="RT_dom"/>
</dbReference>